<dbReference type="InterPro" id="IPR029044">
    <property type="entry name" value="Nucleotide-diphossugar_trans"/>
</dbReference>
<evidence type="ECO:0000256" key="1">
    <source>
        <dbReference type="SAM" id="Coils"/>
    </source>
</evidence>
<dbReference type="Pfam" id="PF00535">
    <property type="entry name" value="Glycos_transf_2"/>
    <property type="match status" value="1"/>
</dbReference>
<sequence>MDATPLPVISLWSPHGATVTTRTRLAWQRVEGVAASPLEALRRASQQCPGRDVLLLHVEAQLSAEGCDRLMAGLAGGHWDIVSPLDPSCGLYDPSIPTRQADAAAWAWGEHQTFAWHGWSSVCSLWRASVAAASASGQALPLRTALLPCVYAGGPNLPPASSPGEAVERLRDRLRADKAHDMVPALGPVVLHVMHAWGGGVERFARDLAEADSERQYLFLFAQGDQHFPPFGKRLCLHVDLDAPPVRTWALSRPIDACALESAELGQILAQIIEEWGVGAVLVSSLVGLALDVLRTDLQTSLCFHDAFPLWPLLHDPRNPETQPFDESALVEAFSSGAPCLFPSRDAQAWLALRDAFVRTVLGRGVRLVAPSEFARRRVLAIAPELCGAPWDVQPHGIAPLTPVPPPSRTAGQPLRVLVPGHIHGGKGEQCLAAMLRDLPEGLEFFLLGCGNAGDPFEGLPRITVIREYQHSSLAGEVERIAPDIALLPGDVPETFSYVLSEMLALGVPVLCSRPGATTERMAELGRGFSSTPEPNALLARLIEFSVDRAGLEAERKLPPPAVPALTEMASAWRRILPCAPARPRLESAGQASLRMLHAERLAVRSLDALDTERLTNRALRDELDSRTKWVRSILDQAEQAEIGHVARLAEAERAHVAALAELNAKLAASETRQQREREDLEARYHLEVSRLERELVEAQRHHGLEIERLEAKRSTELCMLKGELSDAHGYYQRDVADLARQRDVALRQRDDALTEIATLKRSRIWRATELPRRAARDFRARFLAARYHALHLRALMKRGVHSLRTRGIRETWQRLRTRRAAQPVNEALPTAQVGVDCELRLPEPLLPRASIIIPVYGKLEFTMACLQSLARSGDATSFEVIVVDDGSPDDTPHVLPGVPGLRYLRNASNLGFVGACNAGVAIARGEFVVFLNNDTTVRPGWLDALLSTFAKYPDTGLAGAKLVYPDGRLQEAGGIIFADASGWNYGRFEDPNHPRFNFVREVDYCSGAAIALPRRLFDKLGGFDDHYSPAYYEDTDLAMRVRRDGLKVRYQPAAEVVHHEGITSGTDTRVGVKRHQITNQAKFLARWRDVLAAEHAPAGSNANKASERGRAFKVLVLDACTPTPDKDSGSLRMTAILRLMRELGCSVVFFPENRAHDGRYTEALQQMGVEAWWHPYLGDIPSWLAEHGPSFDLVIASRHYVIEPVLPLLRTHARRAHLVFDTVDLHYLRELREASHAGNASLQRRAERTRHTELALIGSVDSTWVVSDAELRLLQAELPAASVCILSNIHEVNGPGRPRDERTDILFVGSYRHPPNVDAANWLVGDILPRIRDRLPGVRLHLVGGDAPEDVVALGNQPGVVFHGYVPDLGPLLEGSRIGLAPLRYGAGVKGKVNQALAHGLPVVATTCAVEGMFLADGDDVLVADDSEAFATAVVRLYEDPALWARLAEGGLENTRKHFSSEAARETLRTLLASLRPR</sequence>
<name>A0A091BSL5_9GAMM</name>
<dbReference type="SUPFAM" id="SSF53756">
    <property type="entry name" value="UDP-Glycosyltransferase/glycogen phosphorylase"/>
    <property type="match status" value="2"/>
</dbReference>
<dbReference type="Pfam" id="PF13692">
    <property type="entry name" value="Glyco_trans_1_4"/>
    <property type="match status" value="1"/>
</dbReference>
<dbReference type="EMBL" id="AVCK01000011">
    <property type="protein sequence ID" value="KFN47315.1"/>
    <property type="molecule type" value="Genomic_DNA"/>
</dbReference>
<dbReference type="Gene3D" id="3.90.550.10">
    <property type="entry name" value="Spore Coat Polysaccharide Biosynthesis Protein SpsA, Chain A"/>
    <property type="match status" value="1"/>
</dbReference>
<evidence type="ECO:0000313" key="4">
    <source>
        <dbReference type="Proteomes" id="UP000029393"/>
    </source>
</evidence>
<dbReference type="eggNOG" id="COG1216">
    <property type="taxonomic scope" value="Bacteria"/>
</dbReference>
<dbReference type="eggNOG" id="COG0438">
    <property type="taxonomic scope" value="Bacteria"/>
</dbReference>
<feature type="domain" description="Glycosyltransferase 2-like" evidence="2">
    <location>
        <begin position="851"/>
        <end position="983"/>
    </location>
</feature>
<feature type="coiled-coil region" evidence="1">
    <location>
        <begin position="660"/>
        <end position="702"/>
    </location>
</feature>
<dbReference type="SUPFAM" id="SSF53448">
    <property type="entry name" value="Nucleotide-diphospho-sugar transferases"/>
    <property type="match status" value="1"/>
</dbReference>
<dbReference type="InterPro" id="IPR001173">
    <property type="entry name" value="Glyco_trans_2-like"/>
</dbReference>
<accession>A0A091BSL5</accession>
<dbReference type="PANTHER" id="PTHR43179:SF7">
    <property type="entry name" value="RHAMNOSYLTRANSFERASE WBBL"/>
    <property type="match status" value="1"/>
</dbReference>
<evidence type="ECO:0000259" key="2">
    <source>
        <dbReference type="Pfam" id="PF00535"/>
    </source>
</evidence>
<dbReference type="CDD" id="cd03801">
    <property type="entry name" value="GT4_PimA-like"/>
    <property type="match status" value="1"/>
</dbReference>
<keyword evidence="1" id="KW-0175">Coiled coil</keyword>
<comment type="caution">
    <text evidence="3">The sequence shown here is derived from an EMBL/GenBank/DDBJ whole genome shotgun (WGS) entry which is preliminary data.</text>
</comment>
<evidence type="ECO:0000313" key="3">
    <source>
        <dbReference type="EMBL" id="KFN47315.1"/>
    </source>
</evidence>
<proteinExistence type="predicted"/>
<gene>
    <name evidence="3" type="ORF">N787_09340</name>
</gene>
<dbReference type="STRING" id="1384056.N787_09340"/>
<protein>
    <recommendedName>
        <fullName evidence="2">Glycosyltransferase 2-like domain-containing protein</fullName>
    </recommendedName>
</protein>
<dbReference type="Proteomes" id="UP000029393">
    <property type="component" value="Unassembled WGS sequence"/>
</dbReference>
<dbReference type="CDD" id="cd04186">
    <property type="entry name" value="GT_2_like_c"/>
    <property type="match status" value="1"/>
</dbReference>
<dbReference type="PATRIC" id="fig|1384056.3.peg.723"/>
<dbReference type="Gene3D" id="3.40.50.2000">
    <property type="entry name" value="Glycogen Phosphorylase B"/>
    <property type="match status" value="2"/>
</dbReference>
<keyword evidence="4" id="KW-1185">Reference proteome</keyword>
<organism evidence="3 4">
    <name type="scientific">Arenimonas metalli CF5-1</name>
    <dbReference type="NCBI Taxonomy" id="1384056"/>
    <lineage>
        <taxon>Bacteria</taxon>
        <taxon>Pseudomonadati</taxon>
        <taxon>Pseudomonadota</taxon>
        <taxon>Gammaproteobacteria</taxon>
        <taxon>Lysobacterales</taxon>
        <taxon>Lysobacteraceae</taxon>
        <taxon>Arenimonas</taxon>
    </lineage>
</organism>
<dbReference type="PANTHER" id="PTHR43179">
    <property type="entry name" value="RHAMNOSYLTRANSFERASE WBBL"/>
    <property type="match status" value="1"/>
</dbReference>
<reference evidence="3 4" key="1">
    <citation type="submission" date="2013-09" db="EMBL/GenBank/DDBJ databases">
        <title>Genome sequencing of Arenimonas metalli.</title>
        <authorList>
            <person name="Chen F."/>
            <person name="Wang G."/>
        </authorList>
    </citation>
    <scope>NUCLEOTIDE SEQUENCE [LARGE SCALE GENOMIC DNA]</scope>
    <source>
        <strain evidence="3 4">CF5-1</strain>
    </source>
</reference>